<sequence>MKYSKNRNRKIRLLFSALFFLLFSGCQPGHRDIDLSMYQYRDTRDLVRFVNEAAGVLQKNGLTSIDYFRNNRSFYKQKNYYLYVYALDGTNLFHAGMPELEGRNLLLATDKNGKMITEMILRAIENPANPHGWVHYTWWEPGKFYPVPKSSCHFKVITPEGKELFVGGGIDYPQEEKEFIRIVVDDAVSGFERKGMAAVNEIADPTSEFNYREVRVFAFQSDGSMLISPVMNERFQKMSIVGCVDEVGHKPFDKALERLEQQESVWEVFLAKSRFKRGLIKKCLYLRKTMFEDSVVYVGAVTDLPEPP</sequence>
<evidence type="ECO:0000313" key="3">
    <source>
        <dbReference type="EMBL" id="ACE04328.1"/>
    </source>
</evidence>
<protein>
    <submittedName>
        <fullName evidence="3">Cache type 2 domain protein</fullName>
    </submittedName>
</protein>
<feature type="domain" description="Double Cache" evidence="2">
    <location>
        <begin position="68"/>
        <end position="286"/>
    </location>
</feature>
<dbReference type="OrthoDB" id="9791237at2"/>
<dbReference type="Pfam" id="PF08269">
    <property type="entry name" value="dCache_2"/>
    <property type="match status" value="1"/>
</dbReference>
<accession>B3EJC8</accession>
<dbReference type="EMBL" id="CP001101">
    <property type="protein sequence ID" value="ACE04328.1"/>
    <property type="molecule type" value="Genomic_DNA"/>
</dbReference>
<evidence type="ECO:0000259" key="2">
    <source>
        <dbReference type="Pfam" id="PF08269"/>
    </source>
</evidence>
<dbReference type="KEGG" id="cpb:Cphamn1_1400"/>
<gene>
    <name evidence="3" type="ordered locus">Cphamn1_1400</name>
</gene>
<dbReference type="AlphaFoldDB" id="B3EJC8"/>
<dbReference type="PROSITE" id="PS51257">
    <property type="entry name" value="PROKAR_LIPOPROTEIN"/>
    <property type="match status" value="1"/>
</dbReference>
<dbReference type="STRING" id="331678.Cphamn1_1400"/>
<feature type="signal peptide" evidence="1">
    <location>
        <begin position="1"/>
        <end position="31"/>
    </location>
</feature>
<organism evidence="3">
    <name type="scientific">Chlorobium phaeobacteroides (strain BS1)</name>
    <dbReference type="NCBI Taxonomy" id="331678"/>
    <lineage>
        <taxon>Bacteria</taxon>
        <taxon>Pseudomonadati</taxon>
        <taxon>Chlorobiota</taxon>
        <taxon>Chlorobiia</taxon>
        <taxon>Chlorobiales</taxon>
        <taxon>Chlorobiaceae</taxon>
        <taxon>Chlorobium/Pelodictyon group</taxon>
        <taxon>Chlorobium</taxon>
    </lineage>
</organism>
<proteinExistence type="predicted"/>
<evidence type="ECO:0000256" key="1">
    <source>
        <dbReference type="SAM" id="SignalP"/>
    </source>
</evidence>
<dbReference type="InterPro" id="IPR004010">
    <property type="entry name" value="Double_Cache_2"/>
</dbReference>
<keyword evidence="1" id="KW-0732">Signal</keyword>
<name>B3EJC8_CHLPB</name>
<feature type="chain" id="PRO_5002787883" evidence="1">
    <location>
        <begin position="32"/>
        <end position="308"/>
    </location>
</feature>
<dbReference type="Gene3D" id="3.30.450.20">
    <property type="entry name" value="PAS domain"/>
    <property type="match status" value="1"/>
</dbReference>
<reference evidence="3" key="1">
    <citation type="submission" date="2008-06" db="EMBL/GenBank/DDBJ databases">
        <title>Complete sequence of Chlorobium phaeobacteroides BS1.</title>
        <authorList>
            <consortium name="US DOE Joint Genome Institute"/>
            <person name="Lucas S."/>
            <person name="Copeland A."/>
            <person name="Lapidus A."/>
            <person name="Glavina del Rio T."/>
            <person name="Dalin E."/>
            <person name="Tice H."/>
            <person name="Bruce D."/>
            <person name="Goodwin L."/>
            <person name="Pitluck S."/>
            <person name="Schmutz J."/>
            <person name="Larimer F."/>
            <person name="Land M."/>
            <person name="Hauser L."/>
            <person name="Kyrpides N."/>
            <person name="Ovchinnikova G."/>
            <person name="Li T."/>
            <person name="Liu Z."/>
            <person name="Zhao F."/>
            <person name="Overmann J."/>
            <person name="Bryant D.A."/>
            <person name="Richardson P."/>
        </authorList>
    </citation>
    <scope>NUCLEOTIDE SEQUENCE [LARGE SCALE GENOMIC DNA]</scope>
    <source>
        <strain evidence="3">BS1</strain>
    </source>
</reference>
<dbReference type="HOGENOM" id="CLU_911279_0_0_10"/>
<dbReference type="eggNOG" id="COG4564">
    <property type="taxonomic scope" value="Bacteria"/>
</dbReference>